<dbReference type="AlphaFoldDB" id="A0A1C3NUL7"/>
<proteinExistence type="predicted"/>
<evidence type="ECO:0000313" key="1">
    <source>
        <dbReference type="EMBL" id="SBW18926.1"/>
    </source>
</evidence>
<keyword evidence="2" id="KW-1185">Reference proteome</keyword>
<gene>
    <name evidence="1" type="ORF">FDG2_0884</name>
</gene>
<sequence>MSRRPDKLVAYEPVLARHPTTDPWRHTAGAEPSYEPGYDLLGELLTQPVRCGEASESGAFAKGIDAWIAHELRRAGFGADEVWPRANQPRVLPRDVAVLLDKLPKSLADEVRARVSAMPAVTPADAVILGRAYDKQVDVVISRWERGPELLVSTKAQVSSFGKNLPNRFEEAFERTIDMIRKLRAGMGGPGGPGAGADSDGYTTTALVLVEWDDTIADPTAGAAGGADIGQTGWAGVRVRRDAVPADVAPPQFFTTLIRHITAVTPVVHHVHVRELLERRNLPVAEADADLLTAEVNAATDPATKQTEPAGLLMIDVPLFPDL</sequence>
<protein>
    <submittedName>
        <fullName evidence="1">Uncharacterized protein</fullName>
    </submittedName>
</protein>
<name>A0A1C3NUL7_9ACTN</name>
<organism evidence="1 2">
    <name type="scientific">Candidatus Protofrankia californiensis</name>
    <dbReference type="NCBI Taxonomy" id="1839754"/>
    <lineage>
        <taxon>Bacteria</taxon>
        <taxon>Bacillati</taxon>
        <taxon>Actinomycetota</taxon>
        <taxon>Actinomycetes</taxon>
        <taxon>Frankiales</taxon>
        <taxon>Frankiaceae</taxon>
        <taxon>Protofrankia</taxon>
    </lineage>
</organism>
<evidence type="ECO:0000313" key="2">
    <source>
        <dbReference type="Proteomes" id="UP000199013"/>
    </source>
</evidence>
<dbReference type="EMBL" id="FLUV01000350">
    <property type="protein sequence ID" value="SBW18926.1"/>
    <property type="molecule type" value="Genomic_DNA"/>
</dbReference>
<reference evidence="2" key="1">
    <citation type="submission" date="2016-02" db="EMBL/GenBank/DDBJ databases">
        <authorList>
            <person name="Wibberg D."/>
        </authorList>
    </citation>
    <scope>NUCLEOTIDE SEQUENCE [LARGE SCALE GENOMIC DNA]</scope>
</reference>
<dbReference type="Proteomes" id="UP000199013">
    <property type="component" value="Unassembled WGS sequence"/>
</dbReference>
<accession>A0A1C3NUL7</accession>